<sequence length="63" mass="7454">MILKTALFAMLAILNVRQYWARKNKRKVRRETGISLALLPSQAAEENSRHFWCLWHVTKGERD</sequence>
<name>A0ABZ2HM24_9RHOB</name>
<reference evidence="1 2" key="1">
    <citation type="submission" date="2023-10" db="EMBL/GenBank/DDBJ databases">
        <title>Roseovarius strain S88 nov., isolated from a marine algae.</title>
        <authorList>
            <person name="Lee M.W."/>
            <person name="Lee J.K."/>
            <person name="Kim J.M."/>
            <person name="Choi D.G."/>
            <person name="Baek J.H."/>
            <person name="Bayburt H."/>
            <person name="Jung J.J."/>
            <person name="Han D.M."/>
            <person name="Jeon C.O."/>
        </authorList>
    </citation>
    <scope>NUCLEOTIDE SEQUENCE [LARGE SCALE GENOMIC DNA]</scope>
    <source>
        <strain evidence="1 2">S88</strain>
    </source>
</reference>
<protein>
    <submittedName>
        <fullName evidence="1">Uncharacterized protein</fullName>
    </submittedName>
</protein>
<gene>
    <name evidence="1" type="ORF">RZ517_00380</name>
</gene>
<organism evidence="1 2">
    <name type="scientific">Roseovarius phycicola</name>
    <dbReference type="NCBI Taxonomy" id="3080976"/>
    <lineage>
        <taxon>Bacteria</taxon>
        <taxon>Pseudomonadati</taxon>
        <taxon>Pseudomonadota</taxon>
        <taxon>Alphaproteobacteria</taxon>
        <taxon>Rhodobacterales</taxon>
        <taxon>Roseobacteraceae</taxon>
        <taxon>Roseovarius</taxon>
    </lineage>
</organism>
<keyword evidence="2" id="KW-1185">Reference proteome</keyword>
<evidence type="ECO:0000313" key="1">
    <source>
        <dbReference type="EMBL" id="WWR48412.1"/>
    </source>
</evidence>
<dbReference type="Proteomes" id="UP001364156">
    <property type="component" value="Chromosome"/>
</dbReference>
<evidence type="ECO:0000313" key="2">
    <source>
        <dbReference type="Proteomes" id="UP001364156"/>
    </source>
</evidence>
<dbReference type="RefSeq" id="WP_338551216.1">
    <property type="nucleotide sequence ID" value="NZ_CP146069.1"/>
</dbReference>
<dbReference type="EMBL" id="CP146069">
    <property type="protein sequence ID" value="WWR48412.1"/>
    <property type="molecule type" value="Genomic_DNA"/>
</dbReference>
<proteinExistence type="predicted"/>
<accession>A0ABZ2HM24</accession>